<keyword evidence="3" id="KW-1185">Reference proteome</keyword>
<reference evidence="2 3" key="1">
    <citation type="submission" date="2022-03" db="EMBL/GenBank/DDBJ databases">
        <authorList>
            <person name="Nunn A."/>
            <person name="Chopra R."/>
            <person name="Nunn A."/>
            <person name="Contreras Garrido A."/>
        </authorList>
    </citation>
    <scope>NUCLEOTIDE SEQUENCE [LARGE SCALE GENOMIC DNA]</scope>
</reference>
<feature type="compositionally biased region" description="Basic and acidic residues" evidence="1">
    <location>
        <begin position="217"/>
        <end position="228"/>
    </location>
</feature>
<dbReference type="EMBL" id="OU466860">
    <property type="protein sequence ID" value="CAH2061467.1"/>
    <property type="molecule type" value="Genomic_DNA"/>
</dbReference>
<evidence type="ECO:0000256" key="1">
    <source>
        <dbReference type="SAM" id="MobiDB-lite"/>
    </source>
</evidence>
<evidence type="ECO:0000313" key="2">
    <source>
        <dbReference type="EMBL" id="CAH2061467.1"/>
    </source>
</evidence>
<organism evidence="2 3">
    <name type="scientific">Thlaspi arvense</name>
    <name type="common">Field penny-cress</name>
    <dbReference type="NCBI Taxonomy" id="13288"/>
    <lineage>
        <taxon>Eukaryota</taxon>
        <taxon>Viridiplantae</taxon>
        <taxon>Streptophyta</taxon>
        <taxon>Embryophyta</taxon>
        <taxon>Tracheophyta</taxon>
        <taxon>Spermatophyta</taxon>
        <taxon>Magnoliopsida</taxon>
        <taxon>eudicotyledons</taxon>
        <taxon>Gunneridae</taxon>
        <taxon>Pentapetalae</taxon>
        <taxon>rosids</taxon>
        <taxon>malvids</taxon>
        <taxon>Brassicales</taxon>
        <taxon>Brassicaceae</taxon>
        <taxon>Thlaspideae</taxon>
        <taxon>Thlaspi</taxon>
    </lineage>
</organism>
<sequence>MTVQCIKSRTTTQLAQATVVVQGFIHSVQLMTTGEENGSESEEEECAMASTLKLDKLWDFDSSGQITMSSIIEVDTDDIPLDTLEDSFIGGKVVHSPPIQSSVVKSRKRKGLSVPKEKPVAPVRAKKLREGRNSAKASNEGDPQPITADRIAELIDAAMKTVQSKMVDTLASSMMAMESRLERSLNDKMSAMLAPTGRGTRADHVIGHVLIDIAAEHETDGTTEKLDGRNMQTDDQTGTKEP</sequence>
<feature type="region of interest" description="Disordered" evidence="1">
    <location>
        <begin position="100"/>
        <end position="122"/>
    </location>
</feature>
<evidence type="ECO:0000313" key="3">
    <source>
        <dbReference type="Proteomes" id="UP000836841"/>
    </source>
</evidence>
<feature type="region of interest" description="Disordered" evidence="1">
    <location>
        <begin position="217"/>
        <end position="242"/>
    </location>
</feature>
<accession>A0AAU9S7R4</accession>
<gene>
    <name evidence="2" type="ORF">TAV2_LOCUS14387</name>
</gene>
<dbReference type="Proteomes" id="UP000836841">
    <property type="component" value="Chromosome 4"/>
</dbReference>
<proteinExistence type="predicted"/>
<dbReference type="AlphaFoldDB" id="A0AAU9S7R4"/>
<name>A0AAU9S7R4_THLAR</name>
<protein>
    <submittedName>
        <fullName evidence="2">Uncharacterized protein</fullName>
    </submittedName>
</protein>